<accession>A0ABQ8U2I9</accession>
<proteinExistence type="predicted"/>
<protein>
    <submittedName>
        <fullName evidence="2">Uncharacterized protein</fullName>
    </submittedName>
</protein>
<sequence length="81" mass="8347">MVPATAPVIGDVDYPYPIANVVSPAFNSPPAAPIAHPTLPAINDKAGADLHRRPDCPPTRGLSTPHIHGSASFLMSSAPRG</sequence>
<dbReference type="Proteomes" id="UP001141327">
    <property type="component" value="Unassembled WGS sequence"/>
</dbReference>
<dbReference type="EMBL" id="JAPMOS010000259">
    <property type="protein sequence ID" value="KAJ4453461.1"/>
    <property type="molecule type" value="Genomic_DNA"/>
</dbReference>
<name>A0ABQ8U2I9_9EUKA</name>
<comment type="caution">
    <text evidence="2">The sequence shown here is derived from an EMBL/GenBank/DDBJ whole genome shotgun (WGS) entry which is preliminary data.</text>
</comment>
<evidence type="ECO:0000256" key="1">
    <source>
        <dbReference type="SAM" id="MobiDB-lite"/>
    </source>
</evidence>
<feature type="region of interest" description="Disordered" evidence="1">
    <location>
        <begin position="45"/>
        <end position="81"/>
    </location>
</feature>
<feature type="compositionally biased region" description="Basic and acidic residues" evidence="1">
    <location>
        <begin position="46"/>
        <end position="55"/>
    </location>
</feature>
<keyword evidence="3" id="KW-1185">Reference proteome</keyword>
<gene>
    <name evidence="2" type="ORF">PAPYR_12055</name>
</gene>
<evidence type="ECO:0000313" key="2">
    <source>
        <dbReference type="EMBL" id="KAJ4453461.1"/>
    </source>
</evidence>
<evidence type="ECO:0000313" key="3">
    <source>
        <dbReference type="Proteomes" id="UP001141327"/>
    </source>
</evidence>
<organism evidence="2 3">
    <name type="scientific">Paratrimastix pyriformis</name>
    <dbReference type="NCBI Taxonomy" id="342808"/>
    <lineage>
        <taxon>Eukaryota</taxon>
        <taxon>Metamonada</taxon>
        <taxon>Preaxostyla</taxon>
        <taxon>Paratrimastigidae</taxon>
        <taxon>Paratrimastix</taxon>
    </lineage>
</organism>
<reference evidence="2" key="1">
    <citation type="journal article" date="2022" name="bioRxiv">
        <title>Genomics of Preaxostyla Flagellates Illuminates Evolutionary Transitions and the Path Towards Mitochondrial Loss.</title>
        <authorList>
            <person name="Novak L.V.F."/>
            <person name="Treitli S.C."/>
            <person name="Pyrih J."/>
            <person name="Halakuc P."/>
            <person name="Pipaliya S.V."/>
            <person name="Vacek V."/>
            <person name="Brzon O."/>
            <person name="Soukal P."/>
            <person name="Eme L."/>
            <person name="Dacks J.B."/>
            <person name="Karnkowska A."/>
            <person name="Elias M."/>
            <person name="Hampl V."/>
        </authorList>
    </citation>
    <scope>NUCLEOTIDE SEQUENCE</scope>
    <source>
        <strain evidence="2">RCP-MX</strain>
    </source>
</reference>